<dbReference type="CDD" id="cd04657">
    <property type="entry name" value="Piwi_ago-like"/>
    <property type="match status" value="1"/>
</dbReference>
<dbReference type="SMART" id="SM00950">
    <property type="entry name" value="Piwi"/>
    <property type="match status" value="1"/>
</dbReference>
<organism evidence="5 6">
    <name type="scientific">Ambispora gerdemannii</name>
    <dbReference type="NCBI Taxonomy" id="144530"/>
    <lineage>
        <taxon>Eukaryota</taxon>
        <taxon>Fungi</taxon>
        <taxon>Fungi incertae sedis</taxon>
        <taxon>Mucoromycota</taxon>
        <taxon>Glomeromycotina</taxon>
        <taxon>Glomeromycetes</taxon>
        <taxon>Archaeosporales</taxon>
        <taxon>Ambisporaceae</taxon>
        <taxon>Ambispora</taxon>
    </lineage>
</organism>
<dbReference type="SUPFAM" id="SSF101690">
    <property type="entry name" value="PAZ domain"/>
    <property type="match status" value="1"/>
</dbReference>
<evidence type="ECO:0000259" key="3">
    <source>
        <dbReference type="PROSITE" id="PS50821"/>
    </source>
</evidence>
<dbReference type="AlphaFoldDB" id="A0A9N9CQQ8"/>
<dbReference type="Pfam" id="PF02171">
    <property type="entry name" value="Piwi"/>
    <property type="match status" value="1"/>
</dbReference>
<dbReference type="Pfam" id="PF16486">
    <property type="entry name" value="ArgoN"/>
    <property type="match status" value="1"/>
</dbReference>
<dbReference type="OrthoDB" id="10252740at2759"/>
<feature type="domain" description="PAZ" evidence="3">
    <location>
        <begin position="243"/>
        <end position="353"/>
    </location>
</feature>
<dbReference type="Gene3D" id="3.40.50.2300">
    <property type="match status" value="1"/>
</dbReference>
<accession>A0A9N9CQQ8</accession>
<dbReference type="Pfam" id="PF16487">
    <property type="entry name" value="ArgoMid"/>
    <property type="match status" value="1"/>
</dbReference>
<dbReference type="InterPro" id="IPR036397">
    <property type="entry name" value="RNaseH_sf"/>
</dbReference>
<sequence length="898" mass="103912">MSELVPYQRPGYGSKGRKAVFHVNYFELKKYPKADKWIKYAVEIKKPFIPAEGAEGAEGASDPRSDARREPKPPKVEIKRKVFKELEKKKGNELFQNVSYIFDGERTLYTDKRINMKTNVFNSSVLLNDEQDLRGKPSEFLVQILELQDPLDLNELHTYVQAKSFRWDYFNMESLKALNDLMHTSPSSRYFQFRDLILDPNTRRSLGGGFELWAGFFESVRPGQESFFVNVNRTHTVFYERKDLVTFLCEFLGLRDLPATFNTEQQKKINRALTGLKVRPLHRPNIKTKQSVWRISQKKAVEHTFTLRDTGKITNVKEYFKDVYKIALKSPHVVEIQARKTEVWPLECCEIVEGQRVKLTNLNGDQLAKMITFTAVLPKLNMDTILKEGIGRVLDFTNDKKLDDFGVVVDTQMAVTPGRILDPPMIAYHSSSKDGPKLKPNNGGWNLRGRKFIKSGIPLKYWFVICCVQDRYLPRVAVEDFVVTLVNTCRGQGMEIVMDQPEIIYVNTNGDFKETIKREYHNSRKFLPNKPQMILFLLPPEVQRRKRQMFPRPVYDRPLNQSLYRDIKFTTSTVLGLPSQCIVADNIQEGPSYCANVALKMNLKLGGTNSILDTAEIPELTKEPVMLLGADVTHPTGENSEDFPSICSVVASVDQHGSRYIDRHYDQKRTKEDSKGFTKTVSDEEIKEMQQIAKDLLTEYKQKNRFLPKKIIMYRDGVSESQYKMVLERELKAIKDACKDFKDIDGKTKKEKTYDPPITFIIVGKRHHVRANAEDRRNTDKNGNCVPGTIIDQKITHPYLFDFYLYSHSSLQGTSRPAHYIILYDENKFNVDTLQNFTYKLCYNYQRATRSVSIPPPVYYAHLSAKHARTNVLRNKDNTYEFRQVLPSLAQNFPMYFM</sequence>
<dbReference type="InterPro" id="IPR003165">
    <property type="entry name" value="Piwi"/>
</dbReference>
<dbReference type="Proteomes" id="UP000789831">
    <property type="component" value="Unassembled WGS sequence"/>
</dbReference>
<reference evidence="5" key="1">
    <citation type="submission" date="2021-06" db="EMBL/GenBank/DDBJ databases">
        <authorList>
            <person name="Kallberg Y."/>
            <person name="Tangrot J."/>
            <person name="Rosling A."/>
        </authorList>
    </citation>
    <scope>NUCLEOTIDE SEQUENCE</scope>
    <source>
        <strain evidence="5">MT106</strain>
    </source>
</reference>
<proteinExistence type="inferred from homology"/>
<dbReference type="GO" id="GO:0003723">
    <property type="term" value="F:RNA binding"/>
    <property type="evidence" value="ECO:0007669"/>
    <property type="project" value="InterPro"/>
</dbReference>
<evidence type="ECO:0000256" key="2">
    <source>
        <dbReference type="SAM" id="MobiDB-lite"/>
    </source>
</evidence>
<dbReference type="SMART" id="SM01163">
    <property type="entry name" value="DUF1785"/>
    <property type="match status" value="1"/>
</dbReference>
<dbReference type="Pfam" id="PF16488">
    <property type="entry name" value="ArgoL2"/>
    <property type="match status" value="1"/>
</dbReference>
<dbReference type="InterPro" id="IPR045246">
    <property type="entry name" value="Piwi_ago-like"/>
</dbReference>
<dbReference type="Gene3D" id="2.170.260.10">
    <property type="entry name" value="paz domain"/>
    <property type="match status" value="1"/>
</dbReference>
<protein>
    <submittedName>
        <fullName evidence="5">2182_t:CDS:1</fullName>
    </submittedName>
</protein>
<dbReference type="SMART" id="SM00949">
    <property type="entry name" value="PAZ"/>
    <property type="match status" value="1"/>
</dbReference>
<comment type="caution">
    <text evidence="5">The sequence shown here is derived from an EMBL/GenBank/DDBJ whole genome shotgun (WGS) entry which is preliminary data.</text>
</comment>
<dbReference type="InterPro" id="IPR036085">
    <property type="entry name" value="PAZ_dom_sf"/>
</dbReference>
<dbReference type="SUPFAM" id="SSF53098">
    <property type="entry name" value="Ribonuclease H-like"/>
    <property type="match status" value="1"/>
</dbReference>
<evidence type="ECO:0000259" key="4">
    <source>
        <dbReference type="PROSITE" id="PS50822"/>
    </source>
</evidence>
<name>A0A9N9CQQ8_9GLOM</name>
<dbReference type="Gene3D" id="3.30.420.10">
    <property type="entry name" value="Ribonuclease H-like superfamily/Ribonuclease H"/>
    <property type="match status" value="1"/>
</dbReference>
<dbReference type="Pfam" id="PF08699">
    <property type="entry name" value="ArgoL1"/>
    <property type="match status" value="1"/>
</dbReference>
<dbReference type="Pfam" id="PF02170">
    <property type="entry name" value="PAZ"/>
    <property type="match status" value="1"/>
</dbReference>
<dbReference type="PANTHER" id="PTHR22891">
    <property type="entry name" value="EUKARYOTIC TRANSLATION INITIATION FACTOR 2C"/>
    <property type="match status" value="1"/>
</dbReference>
<dbReference type="InterPro" id="IPR014811">
    <property type="entry name" value="ArgoL1"/>
</dbReference>
<dbReference type="InterPro" id="IPR003100">
    <property type="entry name" value="PAZ_dom"/>
</dbReference>
<dbReference type="CDD" id="cd02846">
    <property type="entry name" value="PAZ_argonaute_like"/>
    <property type="match status" value="1"/>
</dbReference>
<feature type="domain" description="Piwi" evidence="4">
    <location>
        <begin position="533"/>
        <end position="873"/>
    </location>
</feature>
<evidence type="ECO:0000313" key="5">
    <source>
        <dbReference type="EMBL" id="CAG8608738.1"/>
    </source>
</evidence>
<gene>
    <name evidence="5" type="ORF">AGERDE_LOCUS9481</name>
</gene>
<feature type="region of interest" description="Disordered" evidence="2">
    <location>
        <begin position="53"/>
        <end position="74"/>
    </location>
</feature>
<dbReference type="InterPro" id="IPR012337">
    <property type="entry name" value="RNaseH-like_sf"/>
</dbReference>
<dbReference type="PROSITE" id="PS50822">
    <property type="entry name" value="PIWI"/>
    <property type="match status" value="1"/>
</dbReference>
<feature type="compositionally biased region" description="Basic and acidic residues" evidence="2">
    <location>
        <begin position="61"/>
        <end position="74"/>
    </location>
</feature>
<dbReference type="EMBL" id="CAJVPL010002377">
    <property type="protein sequence ID" value="CAG8608738.1"/>
    <property type="molecule type" value="Genomic_DNA"/>
</dbReference>
<evidence type="ECO:0000313" key="6">
    <source>
        <dbReference type="Proteomes" id="UP000789831"/>
    </source>
</evidence>
<dbReference type="InterPro" id="IPR032474">
    <property type="entry name" value="Argonaute_N"/>
</dbReference>
<evidence type="ECO:0000256" key="1">
    <source>
        <dbReference type="RuleBase" id="RU361178"/>
    </source>
</evidence>
<dbReference type="InterPro" id="IPR032473">
    <property type="entry name" value="Argonaute_Mid_dom"/>
</dbReference>
<dbReference type="InterPro" id="IPR032472">
    <property type="entry name" value="ArgoL2"/>
</dbReference>
<keyword evidence="6" id="KW-1185">Reference proteome</keyword>
<comment type="similarity">
    <text evidence="1">Belongs to the argonaute family.</text>
</comment>
<dbReference type="PROSITE" id="PS50821">
    <property type="entry name" value="PAZ"/>
    <property type="match status" value="1"/>
</dbReference>